<dbReference type="OrthoDB" id="10253954at2759"/>
<name>A0A267EAE8_9PLAT</name>
<evidence type="ECO:0000313" key="4">
    <source>
        <dbReference type="Proteomes" id="UP000215902"/>
    </source>
</evidence>
<sequence length="1039" mass="112433">MSHSTGTAADVNWMIDDYFEQLLKTDREEFGYALELMVDDLHRKKEKTVNRFMCHKKINEFLFALLRLLNDENMRVAGNTAYILGCLAESQLGCYRLLSTVTSNKKFKVLQSLVSMLTVSDGETVMNAAGTIGTLAESKEGRDWILDEDCLHDLIDFCSSLLASDNQWTGSNAALVLARLSISDRGCSKLANHTQAATLLCRLCRALGCDKAGRGMNAAFALGRLVDTPLVSTLSGAPCSLLERLSTDDLNRMVQDLADMTASSDGQSAAADAGSAKNACFCLSCLAGSQFGHGLVLADQQLAARLLVRLARLLTGPDEETAWFAALAIRILSSKAKGAKFLRSQPQVVATLQKLASDPAVSPDLREEILSTLEFLKPLDKPFPPMVEVRGCTELNIRWLATEPKNEFPVSYELHCGQGLIYSGEETQYCLKNLSPATSYAFRLRVCTEVDKSPFSEAIIATTEEAAPSKPQNIRLLASTATQLKVGWDPSASGSVRTYIVYCDGRQVDCTTETTSIISGLSPCTQYSIQVCASSSKGKSERAVLQATTLDLRAHAPPKPQVTVLGRHEMSVTWEIPEQPLGRINHYNVVLNGKKVVYTGTDMTCKVTSLTADTEYLVTVVVVTNEGKAESKATKKRTAKDEFDPQRAPLWAPNRRSSQTSLATGEPPAGSAGDSDNRRGSLAKIEQPRSLKPLAEKSDTSPPVAAPRRRSLPQAPEPKILREIREPRQVTSLAPTTLVLDRFGSESGSRLRRVSNDEVRASVHLSERLRPQPQPMSPLPPTPPLPDVEAEPSPPSPTPGSSSIASDTGNLDASASAAVAAVAAAAAPQLSSMVKTQQQSNLFSSSMKPRRNAKTELEPLSIGDVRQPAQQQQQPKRQRVRPPNRRRKSQESVWLQSRSLVNRKLAKDTDDGGSNDNDGSDAFGGRQVDSATNLSGADGANIVGGGGLLSLNSRSSTDRFKTNLAILSSKSYAALAGGQAGQRVGANQADSWMNREATSTGAVGRFNRQSTLVRLGGINRERSVMQTKRMDFPLKSQPQ</sequence>
<organism evidence="3 4">
    <name type="scientific">Macrostomum lignano</name>
    <dbReference type="NCBI Taxonomy" id="282301"/>
    <lineage>
        <taxon>Eukaryota</taxon>
        <taxon>Metazoa</taxon>
        <taxon>Spiralia</taxon>
        <taxon>Lophotrochozoa</taxon>
        <taxon>Platyhelminthes</taxon>
        <taxon>Rhabditophora</taxon>
        <taxon>Macrostomorpha</taxon>
        <taxon>Macrostomida</taxon>
        <taxon>Macrostomidae</taxon>
        <taxon>Macrostomum</taxon>
    </lineage>
</organism>
<feature type="compositionally biased region" description="Pro residues" evidence="1">
    <location>
        <begin position="772"/>
        <end position="798"/>
    </location>
</feature>
<dbReference type="Proteomes" id="UP000215902">
    <property type="component" value="Unassembled WGS sequence"/>
</dbReference>
<feature type="domain" description="Fibronectin type-III" evidence="2">
    <location>
        <begin position="556"/>
        <end position="641"/>
    </location>
</feature>
<feature type="compositionally biased region" description="Low complexity" evidence="1">
    <location>
        <begin position="813"/>
        <end position="827"/>
    </location>
</feature>
<dbReference type="PANTHER" id="PTHR46957">
    <property type="entry name" value="CYTOKINE RECEPTOR"/>
    <property type="match status" value="1"/>
</dbReference>
<accession>A0A267EAE8</accession>
<feature type="compositionally biased region" description="Polar residues" evidence="1">
    <location>
        <begin position="891"/>
        <end position="900"/>
    </location>
</feature>
<dbReference type="EMBL" id="NIVC01002363">
    <property type="protein sequence ID" value="PAA58543.1"/>
    <property type="molecule type" value="Genomic_DNA"/>
</dbReference>
<comment type="caution">
    <text evidence="3">The sequence shown here is derived from an EMBL/GenBank/DDBJ whole genome shotgun (WGS) entry which is preliminary data.</text>
</comment>
<dbReference type="Gene3D" id="1.25.10.10">
    <property type="entry name" value="Leucine-rich Repeat Variant"/>
    <property type="match status" value="2"/>
</dbReference>
<dbReference type="Pfam" id="PF00041">
    <property type="entry name" value="fn3"/>
    <property type="match status" value="2"/>
</dbReference>
<dbReference type="STRING" id="282301.A0A267EAE8"/>
<proteinExistence type="predicted"/>
<dbReference type="GO" id="GO:0016020">
    <property type="term" value="C:membrane"/>
    <property type="evidence" value="ECO:0007669"/>
    <property type="project" value="UniProtKB-SubCell"/>
</dbReference>
<dbReference type="InterPro" id="IPR036116">
    <property type="entry name" value="FN3_sf"/>
</dbReference>
<evidence type="ECO:0000256" key="1">
    <source>
        <dbReference type="SAM" id="MobiDB-lite"/>
    </source>
</evidence>
<dbReference type="SMART" id="SM00060">
    <property type="entry name" value="FN3"/>
    <property type="match status" value="3"/>
</dbReference>
<feature type="compositionally biased region" description="Basic residues" evidence="1">
    <location>
        <begin position="876"/>
        <end position="888"/>
    </location>
</feature>
<feature type="region of interest" description="Disordered" evidence="1">
    <location>
        <begin position="627"/>
        <end position="728"/>
    </location>
</feature>
<feature type="region of interest" description="Disordered" evidence="1">
    <location>
        <begin position="764"/>
        <end position="930"/>
    </location>
</feature>
<dbReference type="InterPro" id="IPR013783">
    <property type="entry name" value="Ig-like_fold"/>
</dbReference>
<feature type="compositionally biased region" description="Polar residues" evidence="1">
    <location>
        <begin position="829"/>
        <end position="847"/>
    </location>
</feature>
<feature type="compositionally biased region" description="Basic and acidic residues" evidence="1">
    <location>
        <begin position="627"/>
        <end position="645"/>
    </location>
</feature>
<feature type="domain" description="Fibronectin type-III" evidence="2">
    <location>
        <begin position="381"/>
        <end position="466"/>
    </location>
</feature>
<gene>
    <name evidence="3" type="ORF">BOX15_Mlig030983g2</name>
</gene>
<feature type="compositionally biased region" description="Basic and acidic residues" evidence="1">
    <location>
        <begin position="719"/>
        <end position="728"/>
    </location>
</feature>
<dbReference type="PANTHER" id="PTHR46957:SF3">
    <property type="entry name" value="CYTOKINE RECEPTOR"/>
    <property type="match status" value="1"/>
</dbReference>
<reference evidence="3 4" key="1">
    <citation type="submission" date="2017-06" db="EMBL/GenBank/DDBJ databases">
        <title>A platform for efficient transgenesis in Macrostomum lignano, a flatworm model organism for stem cell research.</title>
        <authorList>
            <person name="Berezikov E."/>
        </authorList>
    </citation>
    <scope>NUCLEOTIDE SEQUENCE [LARGE SCALE GENOMIC DNA]</scope>
    <source>
        <strain evidence="3">DV1</strain>
        <tissue evidence="3">Whole organism</tissue>
    </source>
</reference>
<feature type="domain" description="Fibronectin type-III" evidence="2">
    <location>
        <begin position="470"/>
        <end position="553"/>
    </location>
</feature>
<protein>
    <recommendedName>
        <fullName evidence="2">Fibronectin type-III domain-containing protein</fullName>
    </recommendedName>
</protein>
<dbReference type="AlphaFoldDB" id="A0A267EAE8"/>
<feature type="compositionally biased region" description="Low complexity" evidence="1">
    <location>
        <begin position="912"/>
        <end position="925"/>
    </location>
</feature>
<feature type="compositionally biased region" description="Basic and acidic residues" evidence="1">
    <location>
        <begin position="686"/>
        <end position="699"/>
    </location>
</feature>
<dbReference type="InterPro" id="IPR050713">
    <property type="entry name" value="RTP_Phos/Ushers"/>
</dbReference>
<dbReference type="PROSITE" id="PS50853">
    <property type="entry name" value="FN3"/>
    <property type="match status" value="3"/>
</dbReference>
<dbReference type="Gene3D" id="2.60.40.10">
    <property type="entry name" value="Immunoglobulins"/>
    <property type="match status" value="3"/>
</dbReference>
<dbReference type="SUPFAM" id="SSF49265">
    <property type="entry name" value="Fibronectin type III"/>
    <property type="match status" value="2"/>
</dbReference>
<dbReference type="InterPro" id="IPR016024">
    <property type="entry name" value="ARM-type_fold"/>
</dbReference>
<dbReference type="SUPFAM" id="SSF48371">
    <property type="entry name" value="ARM repeat"/>
    <property type="match status" value="1"/>
</dbReference>
<evidence type="ECO:0000313" key="3">
    <source>
        <dbReference type="EMBL" id="PAA58543.1"/>
    </source>
</evidence>
<evidence type="ECO:0000259" key="2">
    <source>
        <dbReference type="PROSITE" id="PS50853"/>
    </source>
</evidence>
<dbReference type="InterPro" id="IPR011989">
    <property type="entry name" value="ARM-like"/>
</dbReference>
<keyword evidence="4" id="KW-1185">Reference proteome</keyword>
<dbReference type="InterPro" id="IPR003961">
    <property type="entry name" value="FN3_dom"/>
</dbReference>
<feature type="compositionally biased region" description="Low complexity" evidence="1">
    <location>
        <begin position="866"/>
        <end position="875"/>
    </location>
</feature>
<dbReference type="CDD" id="cd00063">
    <property type="entry name" value="FN3"/>
    <property type="match status" value="3"/>
</dbReference>